<dbReference type="KEGG" id="mng:MNEG_10713"/>
<dbReference type="EMBL" id="KK102648">
    <property type="protein sequence ID" value="KIY97250.1"/>
    <property type="molecule type" value="Genomic_DNA"/>
</dbReference>
<sequence length="55" mass="5798">DRVLRRRNARLTSALMPGGDATTCEIAVLPARSAENAFQLSDSVKGKALGKEGVV</sequence>
<reference evidence="1 2" key="1">
    <citation type="journal article" date="2013" name="BMC Genomics">
        <title>Reconstruction of the lipid metabolism for the microalga Monoraphidium neglectum from its genome sequence reveals characteristics suitable for biofuel production.</title>
        <authorList>
            <person name="Bogen C."/>
            <person name="Al-Dilaimi A."/>
            <person name="Albersmeier A."/>
            <person name="Wichmann J."/>
            <person name="Grundmann M."/>
            <person name="Rupp O."/>
            <person name="Lauersen K.J."/>
            <person name="Blifernez-Klassen O."/>
            <person name="Kalinowski J."/>
            <person name="Goesmann A."/>
            <person name="Mussgnug J.H."/>
            <person name="Kruse O."/>
        </authorList>
    </citation>
    <scope>NUCLEOTIDE SEQUENCE [LARGE SCALE GENOMIC DNA]</scope>
    <source>
        <strain evidence="1 2">SAG 48.87</strain>
    </source>
</reference>
<dbReference type="Proteomes" id="UP000054498">
    <property type="component" value="Unassembled WGS sequence"/>
</dbReference>
<organism evidence="1 2">
    <name type="scientific">Monoraphidium neglectum</name>
    <dbReference type="NCBI Taxonomy" id="145388"/>
    <lineage>
        <taxon>Eukaryota</taxon>
        <taxon>Viridiplantae</taxon>
        <taxon>Chlorophyta</taxon>
        <taxon>core chlorophytes</taxon>
        <taxon>Chlorophyceae</taxon>
        <taxon>CS clade</taxon>
        <taxon>Sphaeropleales</taxon>
        <taxon>Selenastraceae</taxon>
        <taxon>Monoraphidium</taxon>
    </lineage>
</organism>
<proteinExistence type="predicted"/>
<evidence type="ECO:0000313" key="1">
    <source>
        <dbReference type="EMBL" id="KIY97250.1"/>
    </source>
</evidence>
<evidence type="ECO:0000313" key="2">
    <source>
        <dbReference type="Proteomes" id="UP000054498"/>
    </source>
</evidence>
<dbReference type="AlphaFoldDB" id="A0A0D2MRR7"/>
<protein>
    <submittedName>
        <fullName evidence="1">Uncharacterized protein</fullName>
    </submittedName>
</protein>
<accession>A0A0D2MRR7</accession>
<dbReference type="GeneID" id="25727903"/>
<keyword evidence="2" id="KW-1185">Reference proteome</keyword>
<gene>
    <name evidence="1" type="ORF">MNEG_10713</name>
</gene>
<dbReference type="RefSeq" id="XP_013896270.1">
    <property type="nucleotide sequence ID" value="XM_014040816.1"/>
</dbReference>
<name>A0A0D2MRR7_9CHLO</name>
<feature type="non-terminal residue" evidence="1">
    <location>
        <position position="1"/>
    </location>
</feature>